<comment type="pathway">
    <text evidence="2">Amino-acid biosynthesis; L-cysteine biosynthesis; L-cysteine from L-serine: step 2/2.</text>
</comment>
<dbReference type="AlphaFoldDB" id="A0A3N2DGH5"/>
<reference evidence="7 8" key="1">
    <citation type="submission" date="2018-11" db="EMBL/GenBank/DDBJ databases">
        <title>Genomic Encyclopedia of Type Strains, Phase IV (KMG-IV): sequencing the most valuable type-strain genomes for metagenomic binning, comparative biology and taxonomic classification.</title>
        <authorList>
            <person name="Goeker M."/>
        </authorList>
    </citation>
    <scope>NUCLEOTIDE SEQUENCE [LARGE SCALE GENOMIC DNA]</scope>
    <source>
        <strain evidence="7 8">DSM 100316</strain>
    </source>
</reference>
<evidence type="ECO:0000313" key="8">
    <source>
        <dbReference type="Proteomes" id="UP000275394"/>
    </source>
</evidence>
<name>A0A3N2DGH5_9GAMM</name>
<accession>A0A3N2DGH5</accession>
<dbReference type="RefSeq" id="WP_123713471.1">
    <property type="nucleotide sequence ID" value="NZ_RKHR01000006.1"/>
</dbReference>
<evidence type="ECO:0000256" key="3">
    <source>
        <dbReference type="ARBA" id="ARBA00012681"/>
    </source>
</evidence>
<evidence type="ECO:0000256" key="5">
    <source>
        <dbReference type="ARBA" id="ARBA00047931"/>
    </source>
</evidence>
<evidence type="ECO:0000313" key="7">
    <source>
        <dbReference type="EMBL" id="ROR98900.1"/>
    </source>
</evidence>
<feature type="domain" description="Tryptophan synthase beta chain-like PALP" evidence="6">
    <location>
        <begin position="2"/>
        <end position="273"/>
    </location>
</feature>
<evidence type="ECO:0000256" key="4">
    <source>
        <dbReference type="ARBA" id="ARBA00022898"/>
    </source>
</evidence>
<proteinExistence type="predicted"/>
<dbReference type="OrthoDB" id="7875577at2"/>
<dbReference type="PANTHER" id="PTHR10314">
    <property type="entry name" value="CYSTATHIONINE BETA-SYNTHASE"/>
    <property type="match status" value="1"/>
</dbReference>
<organism evidence="7 8">
    <name type="scientific">Sinobacterium caligoides</name>
    <dbReference type="NCBI Taxonomy" id="933926"/>
    <lineage>
        <taxon>Bacteria</taxon>
        <taxon>Pseudomonadati</taxon>
        <taxon>Pseudomonadota</taxon>
        <taxon>Gammaproteobacteria</taxon>
        <taxon>Cellvibrionales</taxon>
        <taxon>Spongiibacteraceae</taxon>
        <taxon>Sinobacterium</taxon>
    </lineage>
</organism>
<dbReference type="GO" id="GO:0004124">
    <property type="term" value="F:cysteine synthase activity"/>
    <property type="evidence" value="ECO:0007669"/>
    <property type="project" value="UniProtKB-EC"/>
</dbReference>
<sequence length="294" mass="32298">MKTPMVQLDNNLFVKFDMFNEGGSHKTRAARHIVSEAIKRGDITPGITTVIEKTGGNFGFGLIKACKELGVDVELAVGLGFSIAKRKYLESLGAKLIGIDELKRGKTPKEVIERQLAEASAYGKQYFYTDQFNNSDGLDGHVVTTGAEVVQQLSQLTSRKDIIFVSCAGTGACLMGVLQSLESNDFNVTTYFIEPEGCDSENGLFVDHRFEGMSVGVTPPFIDWSVIDRKFNVSLVEMLATQKMFFSTSGHLIGNTSAACLHIAKLVSKNTPDKIVFSMIYDHGLWYDDLINTP</sequence>
<dbReference type="Gene3D" id="3.40.50.1100">
    <property type="match status" value="2"/>
</dbReference>
<protein>
    <recommendedName>
        <fullName evidence="3">cysteine synthase</fullName>
        <ecNumber evidence="3">2.5.1.47</ecNumber>
    </recommendedName>
</protein>
<comment type="cofactor">
    <cofactor evidence="1">
        <name>pyridoxal 5'-phosphate</name>
        <dbReference type="ChEBI" id="CHEBI:597326"/>
    </cofactor>
</comment>
<dbReference type="SUPFAM" id="SSF53686">
    <property type="entry name" value="Tryptophan synthase beta subunit-like PLP-dependent enzymes"/>
    <property type="match status" value="1"/>
</dbReference>
<keyword evidence="4" id="KW-0663">Pyridoxal phosphate</keyword>
<dbReference type="Proteomes" id="UP000275394">
    <property type="component" value="Unassembled WGS sequence"/>
</dbReference>
<dbReference type="InterPro" id="IPR001926">
    <property type="entry name" value="TrpB-like_PALP"/>
</dbReference>
<evidence type="ECO:0000256" key="1">
    <source>
        <dbReference type="ARBA" id="ARBA00001933"/>
    </source>
</evidence>
<comment type="caution">
    <text evidence="7">The sequence shown here is derived from an EMBL/GenBank/DDBJ whole genome shotgun (WGS) entry which is preliminary data.</text>
</comment>
<keyword evidence="8" id="KW-1185">Reference proteome</keyword>
<evidence type="ECO:0000259" key="6">
    <source>
        <dbReference type="Pfam" id="PF00291"/>
    </source>
</evidence>
<dbReference type="InterPro" id="IPR050214">
    <property type="entry name" value="Cys_Synth/Cystath_Beta-Synth"/>
</dbReference>
<dbReference type="InterPro" id="IPR036052">
    <property type="entry name" value="TrpB-like_PALP_sf"/>
</dbReference>
<evidence type="ECO:0000256" key="2">
    <source>
        <dbReference type="ARBA" id="ARBA00004962"/>
    </source>
</evidence>
<comment type="catalytic activity">
    <reaction evidence="5">
        <text>O-acetyl-L-serine + hydrogen sulfide = L-cysteine + acetate</text>
        <dbReference type="Rhea" id="RHEA:14829"/>
        <dbReference type="ChEBI" id="CHEBI:29919"/>
        <dbReference type="ChEBI" id="CHEBI:30089"/>
        <dbReference type="ChEBI" id="CHEBI:35235"/>
        <dbReference type="ChEBI" id="CHEBI:58340"/>
        <dbReference type="EC" id="2.5.1.47"/>
    </reaction>
</comment>
<dbReference type="EMBL" id="RKHR01000006">
    <property type="protein sequence ID" value="ROR98900.1"/>
    <property type="molecule type" value="Genomic_DNA"/>
</dbReference>
<dbReference type="EC" id="2.5.1.47" evidence="3"/>
<dbReference type="Pfam" id="PF00291">
    <property type="entry name" value="PALP"/>
    <property type="match status" value="1"/>
</dbReference>
<gene>
    <name evidence="7" type="ORF">EDC56_3140</name>
</gene>